<feature type="domain" description="FIST C-domain" evidence="2">
    <location>
        <begin position="220"/>
        <end position="358"/>
    </location>
</feature>
<dbReference type="SMART" id="SM00897">
    <property type="entry name" value="FIST"/>
    <property type="match status" value="1"/>
</dbReference>
<dbReference type="Pfam" id="PF08495">
    <property type="entry name" value="FIST"/>
    <property type="match status" value="1"/>
</dbReference>
<feature type="domain" description="FIST" evidence="1">
    <location>
        <begin position="26"/>
        <end position="219"/>
    </location>
</feature>
<organism evidence="3 4">
    <name type="scientific">Flavobacterium cerinum</name>
    <dbReference type="NCBI Taxonomy" id="2502784"/>
    <lineage>
        <taxon>Bacteria</taxon>
        <taxon>Pseudomonadati</taxon>
        <taxon>Bacteroidota</taxon>
        <taxon>Flavobacteriia</taxon>
        <taxon>Flavobacteriales</taxon>
        <taxon>Flavobacteriaceae</taxon>
        <taxon>Flavobacterium</taxon>
    </lineage>
</organism>
<proteinExistence type="predicted"/>
<evidence type="ECO:0000313" key="4">
    <source>
        <dbReference type="Proteomes" id="UP001059844"/>
    </source>
</evidence>
<dbReference type="RefSeq" id="WP_256550026.1">
    <property type="nucleotide sequence ID" value="NZ_CP101751.1"/>
</dbReference>
<dbReference type="InterPro" id="IPR019494">
    <property type="entry name" value="FIST_C"/>
</dbReference>
<dbReference type="EMBL" id="CP101751">
    <property type="protein sequence ID" value="UUC44352.1"/>
    <property type="molecule type" value="Genomic_DNA"/>
</dbReference>
<evidence type="ECO:0000259" key="1">
    <source>
        <dbReference type="SMART" id="SM00897"/>
    </source>
</evidence>
<dbReference type="InterPro" id="IPR013702">
    <property type="entry name" value="FIST_domain_N"/>
</dbReference>
<dbReference type="PANTHER" id="PTHR40252:SF2">
    <property type="entry name" value="BLR0328 PROTEIN"/>
    <property type="match status" value="1"/>
</dbReference>
<accession>A0ABY5INE2</accession>
<name>A0ABY5INE2_9FLAO</name>
<dbReference type="Pfam" id="PF10442">
    <property type="entry name" value="FIST_C"/>
    <property type="match status" value="1"/>
</dbReference>
<evidence type="ECO:0000259" key="2">
    <source>
        <dbReference type="SMART" id="SM01204"/>
    </source>
</evidence>
<evidence type="ECO:0000313" key="3">
    <source>
        <dbReference type="EMBL" id="UUC44352.1"/>
    </source>
</evidence>
<dbReference type="PANTHER" id="PTHR40252">
    <property type="entry name" value="BLR0328 PROTEIN"/>
    <property type="match status" value="1"/>
</dbReference>
<sequence length="380" mass="41330">MKTALLSYKDGVFTSIRNDDQLVFSEAQLVMGFGAPELIRTPDTYEFLKLQFPFATIVLCSSSGEIYDREVRDGTVSVCAVSFNTTTLATAQVTIEDFSSGFEAGKALVERLPITGLRLIFIISDGGKVNGSELVKGMNSVKPDQVLITGGLAGDADRFEKTFVGLNNYPESGKIVAIGFYGDKLILSHGSLGGWDVFGLERTVTRSDQNILYEIDHKNALELYKTYLGDYAAELPGSALLFPLALKLNNGEETIVRTILSVDNNTKTMTFAGDLPEGSKVRFMKANFDKLIDAASDAANSCLSLARTSPKLALLISCVGRKLILGNRIEEEVEAVADMFGSETLLTGFYSYGEISPLHPFSNCELHNQTMTITGLNEID</sequence>
<dbReference type="Proteomes" id="UP001059844">
    <property type="component" value="Chromosome"/>
</dbReference>
<dbReference type="SMART" id="SM01204">
    <property type="entry name" value="FIST_C"/>
    <property type="match status" value="1"/>
</dbReference>
<reference evidence="3" key="1">
    <citation type="submission" date="2022-07" db="EMBL/GenBank/DDBJ databases">
        <title>Isolation, identification, and degradation of a PFOSA degrading strain from sewage treatment plant.</title>
        <authorList>
            <person name="Zhang L."/>
            <person name="Huo Y."/>
        </authorList>
    </citation>
    <scope>NUCLEOTIDE SEQUENCE</scope>
    <source>
        <strain evidence="3">C1</strain>
    </source>
</reference>
<gene>
    <name evidence="3" type="ORF">NOX80_11985</name>
</gene>
<protein>
    <submittedName>
        <fullName evidence="3">FIST C-terminal domain-containing protein</fullName>
    </submittedName>
</protein>
<keyword evidence="4" id="KW-1185">Reference proteome</keyword>